<sequence>MSTPQLDNLPDEVTECINVHLDLHDLNSVRLVSRAMLTKTNQRHFRSFLCSKRLDLTRPSLELMAEMTAKHRLGCVIEELTLVGIVYNTKALQCQIWTGSKGLVGDCDEHGHVGFPTEFGTEADLAQATAELEELKRQRADYDQWHAAGKNVALLTEIFANLAANTKLQGLVSIATDVAVFREDSSEREAPHERRGWRLVWQAAARTFHTLMLSLAGTTLSLRHLNLFHNYFSGHCSLERNELSFCDWQADGVAFTLASLESLSTSLSDRIPHETRHDRTATGDPVELLNADEFQGLLPIRDELINQGWAPECYAGLVELLTSCKQLLQLNFRRCFILTRAPGLHDHEGFKFLQHISSRGSLPNLQICSLGNFVVHERDLLAFLNNSPLLRTLTLHKFGLQHGGVWNNVFKLSTYEYTLHFEDLYQGDRRILFDDGHDDTCEDCLADGLNVGQSTYRRATGQSFSITWHIPDPLLSRPHHCVERRNEQQRDSFGPPVSYYPGLHN</sequence>
<dbReference type="InterPro" id="IPR001810">
    <property type="entry name" value="F-box_dom"/>
</dbReference>
<evidence type="ECO:0000259" key="3">
    <source>
        <dbReference type="PROSITE" id="PS50181"/>
    </source>
</evidence>
<protein>
    <recommendedName>
        <fullName evidence="3">F-box domain-containing protein</fullName>
    </recommendedName>
</protein>
<keyword evidence="5" id="KW-1185">Reference proteome</keyword>
<dbReference type="OrthoDB" id="3886018at2759"/>
<keyword evidence="1" id="KW-0175">Coiled coil</keyword>
<proteinExistence type="predicted"/>
<dbReference type="Proteomes" id="UP000237631">
    <property type="component" value="Unassembled WGS sequence"/>
</dbReference>
<dbReference type="AlphaFoldDB" id="A0A2S6BQI0"/>
<dbReference type="InterPro" id="IPR036047">
    <property type="entry name" value="F-box-like_dom_sf"/>
</dbReference>
<dbReference type="SUPFAM" id="SSF81383">
    <property type="entry name" value="F-box domain"/>
    <property type="match status" value="1"/>
</dbReference>
<gene>
    <name evidence="4" type="ORF">CBER1_02865</name>
</gene>
<evidence type="ECO:0000256" key="2">
    <source>
        <dbReference type="SAM" id="MobiDB-lite"/>
    </source>
</evidence>
<comment type="caution">
    <text evidence="4">The sequence shown here is derived from an EMBL/GenBank/DDBJ whole genome shotgun (WGS) entry which is preliminary data.</text>
</comment>
<dbReference type="EMBL" id="PNEN01001799">
    <property type="protein sequence ID" value="PPJ49729.1"/>
    <property type="molecule type" value="Genomic_DNA"/>
</dbReference>
<feature type="domain" description="F-box" evidence="3">
    <location>
        <begin position="3"/>
        <end position="48"/>
    </location>
</feature>
<feature type="coiled-coil region" evidence="1">
    <location>
        <begin position="118"/>
        <end position="145"/>
    </location>
</feature>
<reference evidence="5" key="1">
    <citation type="journal article" date="2017" name="bioRxiv">
        <title>Conservation of a gene cluster reveals novel cercosporin biosynthetic mechanisms and extends production to the genus Colletotrichum.</title>
        <authorList>
            <person name="de Jonge R."/>
            <person name="Ebert M.K."/>
            <person name="Huitt-Roehl C.R."/>
            <person name="Pal P."/>
            <person name="Suttle J.C."/>
            <person name="Spanner R.E."/>
            <person name="Neubauer J.D."/>
            <person name="Jurick W.M.II."/>
            <person name="Stott K.A."/>
            <person name="Secor G.A."/>
            <person name="Thomma B.P.H.J."/>
            <person name="Van de Peer Y."/>
            <person name="Townsend C.A."/>
            <person name="Bolton M.D."/>
        </authorList>
    </citation>
    <scope>NUCLEOTIDE SEQUENCE [LARGE SCALE GENOMIC DNA]</scope>
    <source>
        <strain evidence="5">CBS538.71</strain>
    </source>
</reference>
<dbReference type="PROSITE" id="PS50181">
    <property type="entry name" value="FBOX"/>
    <property type="match status" value="1"/>
</dbReference>
<evidence type="ECO:0000256" key="1">
    <source>
        <dbReference type="SAM" id="Coils"/>
    </source>
</evidence>
<evidence type="ECO:0000313" key="5">
    <source>
        <dbReference type="Proteomes" id="UP000237631"/>
    </source>
</evidence>
<accession>A0A2S6BQI0</accession>
<organism evidence="4 5">
    <name type="scientific">Cercospora berteroae</name>
    <dbReference type="NCBI Taxonomy" id="357750"/>
    <lineage>
        <taxon>Eukaryota</taxon>
        <taxon>Fungi</taxon>
        <taxon>Dikarya</taxon>
        <taxon>Ascomycota</taxon>
        <taxon>Pezizomycotina</taxon>
        <taxon>Dothideomycetes</taxon>
        <taxon>Dothideomycetidae</taxon>
        <taxon>Mycosphaerellales</taxon>
        <taxon>Mycosphaerellaceae</taxon>
        <taxon>Cercospora</taxon>
    </lineage>
</organism>
<feature type="region of interest" description="Disordered" evidence="2">
    <location>
        <begin position="484"/>
        <end position="505"/>
    </location>
</feature>
<evidence type="ECO:0000313" key="4">
    <source>
        <dbReference type="EMBL" id="PPJ49729.1"/>
    </source>
</evidence>
<name>A0A2S6BQI0_9PEZI</name>